<evidence type="ECO:0000313" key="1">
    <source>
        <dbReference type="EMBL" id="MSE01401.1"/>
    </source>
</evidence>
<organism evidence="1">
    <name type="scientific">Bacillus velezensis</name>
    <dbReference type="NCBI Taxonomy" id="492670"/>
    <lineage>
        <taxon>Bacteria</taxon>
        <taxon>Bacillati</taxon>
        <taxon>Bacillota</taxon>
        <taxon>Bacilli</taxon>
        <taxon>Bacillales</taxon>
        <taxon>Bacillaceae</taxon>
        <taxon>Bacillus</taxon>
        <taxon>Bacillus amyloliquefaciens group</taxon>
    </lineage>
</organism>
<dbReference type="EMBL" id="WKKV01000002">
    <property type="protein sequence ID" value="MSE01401.1"/>
    <property type="molecule type" value="Genomic_DNA"/>
</dbReference>
<accession>A0A6A8LDE5</accession>
<proteinExistence type="predicted"/>
<protein>
    <submittedName>
        <fullName evidence="1">Uncharacterized protein</fullName>
    </submittedName>
</protein>
<dbReference type="AlphaFoldDB" id="A0A6A8LDE5"/>
<sequence>MKHQEKYRLSKIIQKLIDEDIALRKVTNTVSEEFEKERTEELQGIIEHLEKSSNHLKESIKEIEQITLK</sequence>
<name>A0A6A8LDE5_BACVE</name>
<gene>
    <name evidence="1" type="ORF">GKC39_04925</name>
</gene>
<comment type="caution">
    <text evidence="1">The sequence shown here is derived from an EMBL/GenBank/DDBJ whole genome shotgun (WGS) entry which is preliminary data.</text>
</comment>
<dbReference type="RefSeq" id="WP_025851137.1">
    <property type="nucleotide sequence ID" value="NZ_AP024603.1"/>
</dbReference>
<reference evidence="1" key="1">
    <citation type="submission" date="2019-11" db="EMBL/GenBank/DDBJ databases">
        <title>Draft Genome Sequence of Plant Growth-Promoting Rhizosphere-Associated Bacteria.</title>
        <authorList>
            <person name="Vasilyev I.Y."/>
            <person name="Radchenko V."/>
            <person name="Ilnitskaya E.V."/>
        </authorList>
    </citation>
    <scope>NUCLEOTIDE SEQUENCE</scope>
    <source>
        <strain evidence="1">VRA_517_n</strain>
    </source>
</reference>